<keyword evidence="6 8" id="KW-1133">Transmembrane helix</keyword>
<dbReference type="RefSeq" id="WP_073026128.1">
    <property type="nucleotide sequence ID" value="NZ_FQZS01000013.1"/>
</dbReference>
<protein>
    <submittedName>
        <fullName evidence="9">Rod shape-determining protein MreD</fullName>
    </submittedName>
</protein>
<evidence type="ECO:0000313" key="9">
    <source>
        <dbReference type="EMBL" id="SHJ00659.1"/>
    </source>
</evidence>
<dbReference type="GO" id="GO:0008360">
    <property type="term" value="P:regulation of cell shape"/>
    <property type="evidence" value="ECO:0007669"/>
    <property type="project" value="UniProtKB-KW"/>
</dbReference>
<evidence type="ECO:0000313" key="10">
    <source>
        <dbReference type="Proteomes" id="UP000184442"/>
    </source>
</evidence>
<organism evidence="9 10">
    <name type="scientific">Lutispora thermophila DSM 19022</name>
    <dbReference type="NCBI Taxonomy" id="1122184"/>
    <lineage>
        <taxon>Bacteria</taxon>
        <taxon>Bacillati</taxon>
        <taxon>Bacillota</taxon>
        <taxon>Clostridia</taxon>
        <taxon>Lutisporales</taxon>
        <taxon>Lutisporaceae</taxon>
        <taxon>Lutispora</taxon>
    </lineage>
</organism>
<feature type="transmembrane region" description="Helical" evidence="8">
    <location>
        <begin position="35"/>
        <end position="57"/>
    </location>
</feature>
<dbReference type="AlphaFoldDB" id="A0A1M6FSP5"/>
<dbReference type="Proteomes" id="UP000184442">
    <property type="component" value="Unassembled WGS sequence"/>
</dbReference>
<keyword evidence="3" id="KW-1003">Cell membrane</keyword>
<evidence type="ECO:0000256" key="4">
    <source>
        <dbReference type="ARBA" id="ARBA00022692"/>
    </source>
</evidence>
<name>A0A1M6FSP5_9FIRM</name>
<evidence type="ECO:0000256" key="3">
    <source>
        <dbReference type="ARBA" id="ARBA00022475"/>
    </source>
</evidence>
<dbReference type="OrthoDB" id="9796616at2"/>
<gene>
    <name evidence="9" type="ORF">SAMN02745176_02070</name>
</gene>
<feature type="transmembrane region" description="Helical" evidence="8">
    <location>
        <begin position="95"/>
        <end position="119"/>
    </location>
</feature>
<sequence>MRILVIAIIIFTNFILESTLFQYTRVFGIKPDFTIFLITSYAIMRGSAYGAFIGLASGLLQDIFYGNAIGIHGLSYMLTGYLIGQSNDDVFKDSYIPSIVFNFVAVLVYQHIFFIITYFTRTEISYTHALLNIIIPQSIYNAILGPIVYRLIFKLDEKKFMDNKIY</sequence>
<dbReference type="GO" id="GO:0005886">
    <property type="term" value="C:plasma membrane"/>
    <property type="evidence" value="ECO:0007669"/>
    <property type="project" value="UniProtKB-SubCell"/>
</dbReference>
<evidence type="ECO:0000256" key="6">
    <source>
        <dbReference type="ARBA" id="ARBA00022989"/>
    </source>
</evidence>
<keyword evidence="7 8" id="KW-0472">Membrane</keyword>
<dbReference type="Pfam" id="PF04093">
    <property type="entry name" value="MreD"/>
    <property type="match status" value="1"/>
</dbReference>
<reference evidence="9 10" key="1">
    <citation type="submission" date="2016-11" db="EMBL/GenBank/DDBJ databases">
        <authorList>
            <person name="Jaros S."/>
            <person name="Januszkiewicz K."/>
            <person name="Wedrychowicz H."/>
        </authorList>
    </citation>
    <scope>NUCLEOTIDE SEQUENCE [LARGE SCALE GENOMIC DNA]</scope>
    <source>
        <strain evidence="9 10">DSM 19022</strain>
    </source>
</reference>
<dbReference type="Gene3D" id="1.10.1760.20">
    <property type="match status" value="1"/>
</dbReference>
<proteinExistence type="inferred from homology"/>
<dbReference type="PIRSF" id="PIRSF037497">
    <property type="entry name" value="MreD_Clostridium/Treponema_prd"/>
    <property type="match status" value="1"/>
</dbReference>
<dbReference type="EMBL" id="FQZS01000013">
    <property type="protein sequence ID" value="SHJ00659.1"/>
    <property type="molecule type" value="Genomic_DNA"/>
</dbReference>
<dbReference type="STRING" id="1122184.SAMN02745176_02070"/>
<evidence type="ECO:0000256" key="1">
    <source>
        <dbReference type="ARBA" id="ARBA00004651"/>
    </source>
</evidence>
<keyword evidence="5" id="KW-0133">Cell shape</keyword>
<dbReference type="NCBIfam" id="TIGR03426">
    <property type="entry name" value="shape_MreD"/>
    <property type="match status" value="1"/>
</dbReference>
<feature type="transmembrane region" description="Helical" evidence="8">
    <location>
        <begin position="63"/>
        <end position="83"/>
    </location>
</feature>
<feature type="transmembrane region" description="Helical" evidence="8">
    <location>
        <begin position="6"/>
        <end position="23"/>
    </location>
</feature>
<evidence type="ECO:0000256" key="5">
    <source>
        <dbReference type="ARBA" id="ARBA00022960"/>
    </source>
</evidence>
<dbReference type="InterPro" id="IPR007227">
    <property type="entry name" value="Cell_shape_determining_MreD"/>
</dbReference>
<keyword evidence="10" id="KW-1185">Reference proteome</keyword>
<evidence type="ECO:0000256" key="2">
    <source>
        <dbReference type="ARBA" id="ARBA00007776"/>
    </source>
</evidence>
<comment type="subcellular location">
    <subcellularLocation>
        <location evidence="1">Cell membrane</location>
        <topology evidence="1">Multi-pass membrane protein</topology>
    </subcellularLocation>
</comment>
<dbReference type="InterPro" id="IPR017225">
    <property type="entry name" value="Cell_shape_determin_MreD_prd"/>
</dbReference>
<accession>A0A1M6FSP5</accession>
<evidence type="ECO:0000256" key="8">
    <source>
        <dbReference type="SAM" id="Phobius"/>
    </source>
</evidence>
<keyword evidence="4 8" id="KW-0812">Transmembrane</keyword>
<evidence type="ECO:0000256" key="7">
    <source>
        <dbReference type="ARBA" id="ARBA00023136"/>
    </source>
</evidence>
<feature type="transmembrane region" description="Helical" evidence="8">
    <location>
        <begin position="131"/>
        <end position="152"/>
    </location>
</feature>
<comment type="similarity">
    <text evidence="2">Belongs to the MreD family.</text>
</comment>